<accession>A0A382Z548</accession>
<dbReference type="EMBL" id="UINC01180965">
    <property type="protein sequence ID" value="SVD90420.1"/>
    <property type="molecule type" value="Genomic_DNA"/>
</dbReference>
<organism evidence="2">
    <name type="scientific">marine metagenome</name>
    <dbReference type="NCBI Taxonomy" id="408172"/>
    <lineage>
        <taxon>unclassified sequences</taxon>
        <taxon>metagenomes</taxon>
        <taxon>ecological metagenomes</taxon>
    </lineage>
</organism>
<dbReference type="InterPro" id="IPR058355">
    <property type="entry name" value="DUF8042"/>
</dbReference>
<dbReference type="AlphaFoldDB" id="A0A382Z548"/>
<name>A0A382Z548_9ZZZZ</name>
<feature type="domain" description="DUF8042" evidence="1">
    <location>
        <begin position="81"/>
        <end position="189"/>
    </location>
</feature>
<gene>
    <name evidence="2" type="ORF">METZ01_LOCUS443274</name>
</gene>
<proteinExistence type="predicted"/>
<evidence type="ECO:0000313" key="2">
    <source>
        <dbReference type="EMBL" id="SVD90420.1"/>
    </source>
</evidence>
<reference evidence="2" key="1">
    <citation type="submission" date="2018-05" db="EMBL/GenBank/DDBJ databases">
        <authorList>
            <person name="Lanie J.A."/>
            <person name="Ng W.-L."/>
            <person name="Kazmierczak K.M."/>
            <person name="Andrzejewski T.M."/>
            <person name="Davidsen T.M."/>
            <person name="Wayne K.J."/>
            <person name="Tettelin H."/>
            <person name="Glass J.I."/>
            <person name="Rusch D."/>
            <person name="Podicherti R."/>
            <person name="Tsui H.-C.T."/>
            <person name="Winkler M.E."/>
        </authorList>
    </citation>
    <scope>NUCLEOTIDE SEQUENCE</scope>
</reference>
<dbReference type="Pfam" id="PF26154">
    <property type="entry name" value="DUF8042"/>
    <property type="match status" value="1"/>
</dbReference>
<protein>
    <recommendedName>
        <fullName evidence="1">DUF8042 domain-containing protein</fullName>
    </recommendedName>
</protein>
<sequence length="192" mass="22018">MKISINGAETEESSFQGETLKEVLDAILKSRQDSYIRRIWLEGQEVSSSAQDTLMTSTSSIELLELELAYLADLLANNLGNAKEYLEKLIPGFQKAADLFRMGNEQEAHKFYLQILDGIDWFSQVVLNIVKSRGNEVEGQSLEDRQERLTGLMAQMLEANQNQDWVLLADLLEYEMIPFYEDWQETLSRITL</sequence>
<evidence type="ECO:0000259" key="1">
    <source>
        <dbReference type="Pfam" id="PF26154"/>
    </source>
</evidence>